<dbReference type="EMBL" id="FNRJ01000015">
    <property type="protein sequence ID" value="SEB07690.1"/>
    <property type="molecule type" value="Genomic_DNA"/>
</dbReference>
<dbReference type="AlphaFoldDB" id="A0A1H4GF87"/>
<gene>
    <name evidence="1" type="ORF">SAMN02745729_11599</name>
</gene>
<keyword evidence="2" id="KW-1185">Reference proteome</keyword>
<sequence length="90" mass="10734">MHEELSKTLDIILNLNNACAKKIITQEEINEQKDNLEDYKIMFFEIENILSKIERDDLDSVDDTVEALVQLHLKYSDYIWHIDQMHELVK</sequence>
<evidence type="ECO:0000313" key="1">
    <source>
        <dbReference type="EMBL" id="SEB07690.1"/>
    </source>
</evidence>
<protein>
    <submittedName>
        <fullName evidence="1">Uncharacterized protein</fullName>
    </submittedName>
</protein>
<proteinExistence type="predicted"/>
<organism evidence="1 2">
    <name type="scientific">Marinobacterium iners DSM 11526</name>
    <dbReference type="NCBI Taxonomy" id="1122198"/>
    <lineage>
        <taxon>Bacteria</taxon>
        <taxon>Pseudomonadati</taxon>
        <taxon>Pseudomonadota</taxon>
        <taxon>Gammaproteobacteria</taxon>
        <taxon>Oceanospirillales</taxon>
        <taxon>Oceanospirillaceae</taxon>
        <taxon>Marinobacterium</taxon>
    </lineage>
</organism>
<feature type="non-terminal residue" evidence="1">
    <location>
        <position position="90"/>
    </location>
</feature>
<reference evidence="2" key="1">
    <citation type="submission" date="2016-10" db="EMBL/GenBank/DDBJ databases">
        <authorList>
            <person name="Varghese N."/>
            <person name="Submissions S."/>
        </authorList>
    </citation>
    <scope>NUCLEOTIDE SEQUENCE [LARGE SCALE GENOMIC DNA]</scope>
    <source>
        <strain evidence="2">DSM 11526</strain>
    </source>
</reference>
<accession>A0A1H4GF87</accession>
<evidence type="ECO:0000313" key="2">
    <source>
        <dbReference type="Proteomes" id="UP000242469"/>
    </source>
</evidence>
<dbReference type="RefSeq" id="WP_091827540.1">
    <property type="nucleotide sequence ID" value="NZ_FNRJ01000015.1"/>
</dbReference>
<dbReference type="Proteomes" id="UP000242469">
    <property type="component" value="Unassembled WGS sequence"/>
</dbReference>
<dbReference type="STRING" id="1122198.SAMN02745729_11599"/>
<dbReference type="OrthoDB" id="2678888at2"/>
<name>A0A1H4GF87_9GAMM</name>